<dbReference type="EMBL" id="AY512947">
    <property type="protein sequence ID" value="AAR87817.1"/>
    <property type="molecule type" value="mRNA"/>
</dbReference>
<reference evidence="1" key="1">
    <citation type="journal article" date="2003" name="PLoS Biol.">
        <title>Transcriptome analysis of mouse stem cells and early embryos.</title>
        <authorList>
            <person name="Sharov A.A."/>
            <person name="Piao Y."/>
            <person name="Matoba R."/>
            <person name="Dudekula D.B."/>
            <person name="Qian Y."/>
            <person name="VanBuren V."/>
            <person name="Falco G."/>
            <person name="Martin P.R."/>
            <person name="Stagg C.A."/>
            <person name="Bassey U.C."/>
            <person name="Wang Y."/>
            <person name="Carter M.G."/>
            <person name="Hamatani T."/>
            <person name="Aiba K."/>
            <person name="Akutsu H."/>
            <person name="Sharova L."/>
            <person name="Tanaka T.S."/>
            <person name="Kimber W.L."/>
            <person name="Yoshikawa T."/>
            <person name="Jaradat S.A."/>
            <person name="Pantano S."/>
            <person name="Nagaraja R."/>
            <person name="Boheler K.R."/>
            <person name="Taub D."/>
            <person name="Hodes R.J."/>
            <person name="Longo D.L."/>
            <person name="Schlessinger D."/>
            <person name="Keller J."/>
            <person name="Klotz E."/>
            <person name="Kelsoe G."/>
            <person name="Umezawa A."/>
            <person name="Vescovi A.L."/>
            <person name="Rossant J."/>
            <person name="Kunath T."/>
            <person name="Hogan B.L.M."/>
            <person name="Curci A."/>
            <person name="D'Urso M."/>
            <person name="Kelso J."/>
            <person name="Hide W."/>
            <person name="Ko M.S.H."/>
        </authorList>
    </citation>
    <scope>NUCLEOTIDE SEQUENCE</scope>
    <source>
        <strain evidence="1">CD1</strain>
    </source>
</reference>
<dbReference type="AGR" id="MGI:1336880"/>
<sequence length="66" mass="7557">MVYHSTSAQLSPLLKYLFPMRTSKYFFPLKTKPRAGEMAQRLRALTALLEVLSSILSNHMVAHNHL</sequence>
<accession>Q6R5D6</accession>
<protein>
    <submittedName>
        <fullName evidence="1">Uncharacterized protein</fullName>
    </submittedName>
</protein>
<evidence type="ECO:0000313" key="1">
    <source>
        <dbReference type="EMBL" id="AAR87817.1"/>
    </source>
</evidence>
<evidence type="ECO:0000313" key="2">
    <source>
        <dbReference type="MGI" id="MGI:1336880"/>
    </source>
</evidence>
<dbReference type="AlphaFoldDB" id="Q6R5D6"/>
<organism evidence="1">
    <name type="scientific">Mus musculus</name>
    <name type="common">Mouse</name>
    <dbReference type="NCBI Taxonomy" id="10090"/>
    <lineage>
        <taxon>Eukaryota</taxon>
        <taxon>Metazoa</taxon>
        <taxon>Chordata</taxon>
        <taxon>Craniata</taxon>
        <taxon>Vertebrata</taxon>
        <taxon>Euteleostomi</taxon>
        <taxon>Mammalia</taxon>
        <taxon>Eutheria</taxon>
        <taxon>Euarchontoglires</taxon>
        <taxon>Glires</taxon>
        <taxon>Rodentia</taxon>
        <taxon>Myomorpha</taxon>
        <taxon>Muroidea</taxon>
        <taxon>Muridae</taxon>
        <taxon>Murinae</taxon>
        <taxon>Mus</taxon>
        <taxon>Mus</taxon>
    </lineage>
</organism>
<proteinExistence type="evidence at transcript level"/>
<dbReference type="MGI" id="MGI:1336880">
    <property type="gene designation" value="Eftud2"/>
</dbReference>
<name>Q6R5D6_MOUSE</name>
<gene>
    <name evidence="2" type="primary">Eftud2</name>
    <name evidence="2" type="synonym">Snrp116</name>
</gene>